<dbReference type="GO" id="GO:0016788">
    <property type="term" value="F:hydrolase activity, acting on ester bonds"/>
    <property type="evidence" value="ECO:0007669"/>
    <property type="project" value="InterPro"/>
</dbReference>
<keyword evidence="4" id="KW-1185">Reference proteome</keyword>
<sequence length="138" mass="15937">MKMLLPSYRFLGLMCFKSDSGFVDAHCHLDFLFQRLNFKGTFSEYQKHLKTTFPECYQGCIAVFCNPFTFAKKSIWQKYIVEGNVWGSFGCHPNESGNYNDEIEETLLGALKHSKVRALGEIGLDYSNKMKYSTHVQH</sequence>
<proteinExistence type="inferred from homology"/>
<evidence type="ECO:0000256" key="1">
    <source>
        <dbReference type="ARBA" id="ARBA00009275"/>
    </source>
</evidence>
<dbReference type="InterPro" id="IPR032466">
    <property type="entry name" value="Metal_Hydrolase"/>
</dbReference>
<accession>A0A087UUT4</accession>
<evidence type="ECO:0000313" key="3">
    <source>
        <dbReference type="EMBL" id="KFM81123.1"/>
    </source>
</evidence>
<name>A0A087UUT4_STEMI</name>
<dbReference type="PANTHER" id="PTHR46363">
    <property type="entry name" value="DEOXYRIBONUCLEASE TATDN2-RELATED"/>
    <property type="match status" value="1"/>
</dbReference>
<comment type="similarity">
    <text evidence="1">Belongs to the metallo-dependent hydrolases superfamily. TatD-type hydrolase family.</text>
</comment>
<evidence type="ECO:0000256" key="2">
    <source>
        <dbReference type="ARBA" id="ARBA00022801"/>
    </source>
</evidence>
<dbReference type="Pfam" id="PF01026">
    <property type="entry name" value="TatD_DNase"/>
    <property type="match status" value="1"/>
</dbReference>
<dbReference type="InterPro" id="IPR018228">
    <property type="entry name" value="DNase_TatD-rel_CS"/>
</dbReference>
<dbReference type="PROSITE" id="PS01137">
    <property type="entry name" value="TATD_1"/>
    <property type="match status" value="1"/>
</dbReference>
<dbReference type="EMBL" id="KK121740">
    <property type="protein sequence ID" value="KFM81123.1"/>
    <property type="molecule type" value="Genomic_DNA"/>
</dbReference>
<dbReference type="Gene3D" id="3.20.20.140">
    <property type="entry name" value="Metal-dependent hydrolases"/>
    <property type="match status" value="1"/>
</dbReference>
<reference evidence="3 4" key="1">
    <citation type="submission" date="2013-11" db="EMBL/GenBank/DDBJ databases">
        <title>Genome sequencing of Stegodyphus mimosarum.</title>
        <authorList>
            <person name="Bechsgaard J."/>
        </authorList>
    </citation>
    <scope>NUCLEOTIDE SEQUENCE [LARGE SCALE GENOMIC DNA]</scope>
</reference>
<dbReference type="SUPFAM" id="SSF51556">
    <property type="entry name" value="Metallo-dependent hydrolases"/>
    <property type="match status" value="1"/>
</dbReference>
<gene>
    <name evidence="3" type="ORF">X975_05263</name>
</gene>
<dbReference type="PANTHER" id="PTHR46363:SF1">
    <property type="entry name" value="DEOXYRIBONUCLEASE TATDN2-RELATED"/>
    <property type="match status" value="1"/>
</dbReference>
<evidence type="ECO:0000313" key="4">
    <source>
        <dbReference type="Proteomes" id="UP000054359"/>
    </source>
</evidence>
<dbReference type="AlphaFoldDB" id="A0A087UUT4"/>
<dbReference type="Proteomes" id="UP000054359">
    <property type="component" value="Unassembled WGS sequence"/>
</dbReference>
<dbReference type="OrthoDB" id="6422451at2759"/>
<organism evidence="3 4">
    <name type="scientific">Stegodyphus mimosarum</name>
    <name type="common">African social velvet spider</name>
    <dbReference type="NCBI Taxonomy" id="407821"/>
    <lineage>
        <taxon>Eukaryota</taxon>
        <taxon>Metazoa</taxon>
        <taxon>Ecdysozoa</taxon>
        <taxon>Arthropoda</taxon>
        <taxon>Chelicerata</taxon>
        <taxon>Arachnida</taxon>
        <taxon>Araneae</taxon>
        <taxon>Araneomorphae</taxon>
        <taxon>Entelegynae</taxon>
        <taxon>Eresoidea</taxon>
        <taxon>Eresidae</taxon>
        <taxon>Stegodyphus</taxon>
    </lineage>
</organism>
<protein>
    <submittedName>
        <fullName evidence="3">Putative deoxyribonuclease TATDN2</fullName>
    </submittedName>
</protein>
<feature type="non-terminal residue" evidence="3">
    <location>
        <position position="138"/>
    </location>
</feature>
<dbReference type="InterPro" id="IPR001130">
    <property type="entry name" value="TatD-like"/>
</dbReference>
<keyword evidence="2" id="KW-0378">Hydrolase</keyword>